<name>A0AAJ0BV94_9PEZI</name>
<feature type="compositionally biased region" description="Basic residues" evidence="5">
    <location>
        <begin position="1"/>
        <end position="13"/>
    </location>
</feature>
<sequence length="336" mass="38048">MLRQIKPRNARSKRALEKREPKAVENPKIALFLRGTTCSQIVQDAMGELYSLRASHAKKFTKKNAVRPFEDATSLEFFSEKNDASLLVFGSSSKKRPHSLTLIRTFDHNVLDMLEFSLDPDSFRRMAQFQTRKFTFGLRPMLVFAGTAFESPVQNEWTLARSLLLDFFRFDGGATASKLDVEALQYVILVSADEPSSSAAAASSSDDDPSTKPVLRLRSYLIRTQRSGQKLPRVEVEEMGPRMDFRLGRMREADDAMMKEAMRRARTTDERPKKNITTSALGDKMGRIHLGKQDLKELQTRKMKGLKRGRVPDESADADVDEAVVAGDEPKRKRKL</sequence>
<dbReference type="EMBL" id="MU839019">
    <property type="protein sequence ID" value="KAK1764627.1"/>
    <property type="molecule type" value="Genomic_DNA"/>
</dbReference>
<keyword evidence="8" id="KW-1185">Reference proteome</keyword>
<evidence type="ECO:0000313" key="8">
    <source>
        <dbReference type="Proteomes" id="UP001244011"/>
    </source>
</evidence>
<evidence type="ECO:0000256" key="1">
    <source>
        <dbReference type="ARBA" id="ARBA00004604"/>
    </source>
</evidence>
<comment type="similarity">
    <text evidence="2 4">Belongs to the RPF2 family.</text>
</comment>
<dbReference type="RefSeq" id="XP_060280840.1">
    <property type="nucleotide sequence ID" value="XM_060422523.1"/>
</dbReference>
<dbReference type="GO" id="GO:0019843">
    <property type="term" value="F:rRNA binding"/>
    <property type="evidence" value="ECO:0007669"/>
    <property type="project" value="UniProtKB-UniRule"/>
</dbReference>
<feature type="region of interest" description="Disordered" evidence="5">
    <location>
        <begin position="302"/>
        <end position="336"/>
    </location>
</feature>
<protein>
    <recommendedName>
        <fullName evidence="4">Ribosome production factor 2 homolog</fullName>
    </recommendedName>
    <alternativeName>
        <fullName evidence="4">Ribosome biogenesis protein RPF2 homolog</fullName>
    </alternativeName>
</protein>
<keyword evidence="3 4" id="KW-0539">Nucleus</keyword>
<dbReference type="GO" id="GO:0000027">
    <property type="term" value="P:ribosomal large subunit assembly"/>
    <property type="evidence" value="ECO:0007669"/>
    <property type="project" value="InterPro"/>
</dbReference>
<gene>
    <name evidence="7" type="ORF">QBC33DRAFT_191521</name>
</gene>
<feature type="region of interest" description="Disordered" evidence="5">
    <location>
        <begin position="1"/>
        <end position="21"/>
    </location>
</feature>
<evidence type="ECO:0000313" key="7">
    <source>
        <dbReference type="EMBL" id="KAK1764627.1"/>
    </source>
</evidence>
<proteinExistence type="inferred from homology"/>
<dbReference type="Pfam" id="PF04427">
    <property type="entry name" value="Brix"/>
    <property type="match status" value="1"/>
</dbReference>
<organism evidence="7 8">
    <name type="scientific">Phialemonium atrogriseum</name>
    <dbReference type="NCBI Taxonomy" id="1093897"/>
    <lineage>
        <taxon>Eukaryota</taxon>
        <taxon>Fungi</taxon>
        <taxon>Dikarya</taxon>
        <taxon>Ascomycota</taxon>
        <taxon>Pezizomycotina</taxon>
        <taxon>Sordariomycetes</taxon>
        <taxon>Sordariomycetidae</taxon>
        <taxon>Cephalothecales</taxon>
        <taxon>Cephalothecaceae</taxon>
        <taxon>Phialemonium</taxon>
    </lineage>
</organism>
<dbReference type="AlphaFoldDB" id="A0AAJ0BV94"/>
<reference evidence="7" key="1">
    <citation type="submission" date="2023-06" db="EMBL/GenBank/DDBJ databases">
        <title>Genome-scale phylogeny and comparative genomics of the fungal order Sordariales.</title>
        <authorList>
            <consortium name="Lawrence Berkeley National Laboratory"/>
            <person name="Hensen N."/>
            <person name="Bonometti L."/>
            <person name="Westerberg I."/>
            <person name="Brannstrom I.O."/>
            <person name="Guillou S."/>
            <person name="Cros-Aarteil S."/>
            <person name="Calhoun S."/>
            <person name="Haridas S."/>
            <person name="Kuo A."/>
            <person name="Mondo S."/>
            <person name="Pangilinan J."/>
            <person name="Riley R."/>
            <person name="Labutti K."/>
            <person name="Andreopoulos B."/>
            <person name="Lipzen A."/>
            <person name="Chen C."/>
            <person name="Yanf M."/>
            <person name="Daum C."/>
            <person name="Ng V."/>
            <person name="Clum A."/>
            <person name="Steindorff A."/>
            <person name="Ohm R."/>
            <person name="Martin F."/>
            <person name="Silar P."/>
            <person name="Natvig D."/>
            <person name="Lalanne C."/>
            <person name="Gautier V."/>
            <person name="Ament-Velasquez S.L."/>
            <person name="Kruys A."/>
            <person name="Hutchinson M.I."/>
            <person name="Powell A.J."/>
            <person name="Barry K."/>
            <person name="Miller A.N."/>
            <person name="Grigoriev I.V."/>
            <person name="Debuchy R."/>
            <person name="Gladieux P."/>
            <person name="Thoren M.H."/>
            <person name="Johannesson H."/>
        </authorList>
    </citation>
    <scope>NUCLEOTIDE SEQUENCE</scope>
    <source>
        <strain evidence="7">8032-3</strain>
    </source>
</reference>
<feature type="domain" description="Brix" evidence="6">
    <location>
        <begin position="28"/>
        <end position="256"/>
    </location>
</feature>
<dbReference type="GeneID" id="85305710"/>
<dbReference type="PANTHER" id="PTHR12728">
    <property type="entry name" value="BRIX DOMAIN CONTAINING PROTEIN"/>
    <property type="match status" value="1"/>
</dbReference>
<evidence type="ECO:0000256" key="5">
    <source>
        <dbReference type="SAM" id="MobiDB-lite"/>
    </source>
</evidence>
<dbReference type="InterPro" id="IPR007109">
    <property type="entry name" value="Brix"/>
</dbReference>
<dbReference type="PANTHER" id="PTHR12728:SF0">
    <property type="entry name" value="RIBOSOME PRODUCTION FACTOR 2 HOMOLOG"/>
    <property type="match status" value="1"/>
</dbReference>
<dbReference type="SMART" id="SM00879">
    <property type="entry name" value="Brix"/>
    <property type="match status" value="1"/>
</dbReference>
<evidence type="ECO:0000256" key="2">
    <source>
        <dbReference type="ARBA" id="ARBA00010782"/>
    </source>
</evidence>
<dbReference type="Proteomes" id="UP001244011">
    <property type="component" value="Unassembled WGS sequence"/>
</dbReference>
<evidence type="ECO:0000256" key="4">
    <source>
        <dbReference type="RuleBase" id="RU367086"/>
    </source>
</evidence>
<comment type="caution">
    <text evidence="7">The sequence shown here is derived from an EMBL/GenBank/DDBJ whole genome shotgun (WGS) entry which is preliminary data.</text>
</comment>
<evidence type="ECO:0000259" key="6">
    <source>
        <dbReference type="PROSITE" id="PS50833"/>
    </source>
</evidence>
<accession>A0AAJ0BV94</accession>
<comment type="subcellular location">
    <subcellularLocation>
        <location evidence="1 4">Nucleus</location>
        <location evidence="1 4">Nucleolus</location>
    </subcellularLocation>
</comment>
<dbReference type="PROSITE" id="PS50833">
    <property type="entry name" value="BRIX"/>
    <property type="match status" value="1"/>
</dbReference>
<dbReference type="GO" id="GO:0000463">
    <property type="term" value="P:maturation of LSU-rRNA from tricistronic rRNA transcript (SSU-rRNA, 5.8S rRNA, LSU-rRNA)"/>
    <property type="evidence" value="ECO:0007669"/>
    <property type="project" value="TreeGrafter"/>
</dbReference>
<dbReference type="GO" id="GO:0005730">
    <property type="term" value="C:nucleolus"/>
    <property type="evidence" value="ECO:0007669"/>
    <property type="project" value="UniProtKB-SubCell"/>
</dbReference>
<dbReference type="InterPro" id="IPR039770">
    <property type="entry name" value="Rpf2"/>
</dbReference>
<evidence type="ECO:0000256" key="3">
    <source>
        <dbReference type="ARBA" id="ARBA00023242"/>
    </source>
</evidence>